<dbReference type="GO" id="GO:0003677">
    <property type="term" value="F:DNA binding"/>
    <property type="evidence" value="ECO:0007669"/>
    <property type="project" value="UniProtKB-KW"/>
</dbReference>
<dbReference type="EMBL" id="QURL01000001">
    <property type="protein sequence ID" value="RFC66012.1"/>
    <property type="molecule type" value="Genomic_DNA"/>
</dbReference>
<keyword evidence="2" id="KW-1185">Reference proteome</keyword>
<dbReference type="AlphaFoldDB" id="A0A371X9Z0"/>
<dbReference type="OrthoDB" id="7364180at2"/>
<accession>A0A371X9Z0</accession>
<evidence type="ECO:0000313" key="1">
    <source>
        <dbReference type="EMBL" id="RFC66012.1"/>
    </source>
</evidence>
<keyword evidence="1" id="KW-0238">DNA-binding</keyword>
<name>A0A371X9Z0_9HYPH</name>
<protein>
    <submittedName>
        <fullName evidence="1">DNA-binding protein</fullName>
    </submittedName>
</protein>
<comment type="caution">
    <text evidence="1">The sequence shown here is derived from an EMBL/GenBank/DDBJ whole genome shotgun (WGS) entry which is preliminary data.</text>
</comment>
<dbReference type="Proteomes" id="UP000264310">
    <property type="component" value="Unassembled WGS sequence"/>
</dbReference>
<gene>
    <name evidence="1" type="ORF">DYI37_00580</name>
</gene>
<organism evidence="1 2">
    <name type="scientific">Fulvimarina endophytica</name>
    <dbReference type="NCBI Taxonomy" id="2293836"/>
    <lineage>
        <taxon>Bacteria</taxon>
        <taxon>Pseudomonadati</taxon>
        <taxon>Pseudomonadota</taxon>
        <taxon>Alphaproteobacteria</taxon>
        <taxon>Hyphomicrobiales</taxon>
        <taxon>Aurantimonadaceae</taxon>
        <taxon>Fulvimarina</taxon>
    </lineage>
</organism>
<sequence>MKSIYLNRKQAAHYVTEMWGVPCSYKWLAKLVVVGGGPRHWKWGRAVRYRADALDAWVFGRMTGPFASSSEAHLHLRSFSYLKSSQGLPFEEA</sequence>
<reference evidence="1 2" key="1">
    <citation type="submission" date="2018-08" db="EMBL/GenBank/DDBJ databases">
        <title>Fulvimarina sp. 85, whole genome shotgun sequence.</title>
        <authorList>
            <person name="Tuo L."/>
        </authorList>
    </citation>
    <scope>NUCLEOTIDE SEQUENCE [LARGE SCALE GENOMIC DNA]</scope>
    <source>
        <strain evidence="1 2">85</strain>
    </source>
</reference>
<dbReference type="RefSeq" id="WP_116681262.1">
    <property type="nucleotide sequence ID" value="NZ_QURL01000001.1"/>
</dbReference>
<evidence type="ECO:0000313" key="2">
    <source>
        <dbReference type="Proteomes" id="UP000264310"/>
    </source>
</evidence>
<proteinExistence type="predicted"/>